<reference evidence="12" key="1">
    <citation type="journal article" date="2020" name="Cell">
        <title>Large-Scale Comparative Analyses of Tick Genomes Elucidate Their Genetic Diversity and Vector Capacities.</title>
        <authorList>
            <consortium name="Tick Genome and Microbiome Consortium (TIGMIC)"/>
            <person name="Jia N."/>
            <person name="Wang J."/>
            <person name="Shi W."/>
            <person name="Du L."/>
            <person name="Sun Y."/>
            <person name="Zhan W."/>
            <person name="Jiang J.F."/>
            <person name="Wang Q."/>
            <person name="Zhang B."/>
            <person name="Ji P."/>
            <person name="Bell-Sakyi L."/>
            <person name="Cui X.M."/>
            <person name="Yuan T.T."/>
            <person name="Jiang B.G."/>
            <person name="Yang W.F."/>
            <person name="Lam T.T."/>
            <person name="Chang Q.C."/>
            <person name="Ding S.J."/>
            <person name="Wang X.J."/>
            <person name="Zhu J.G."/>
            <person name="Ruan X.D."/>
            <person name="Zhao L."/>
            <person name="Wei J.T."/>
            <person name="Ye R.Z."/>
            <person name="Que T.C."/>
            <person name="Du C.H."/>
            <person name="Zhou Y.H."/>
            <person name="Cheng J.X."/>
            <person name="Dai P.F."/>
            <person name="Guo W.B."/>
            <person name="Han X.H."/>
            <person name="Huang E.J."/>
            <person name="Li L.F."/>
            <person name="Wei W."/>
            <person name="Gao Y.C."/>
            <person name="Liu J.Z."/>
            <person name="Shao H.Z."/>
            <person name="Wang X."/>
            <person name="Wang C.C."/>
            <person name="Yang T.C."/>
            <person name="Huo Q.B."/>
            <person name="Li W."/>
            <person name="Chen H.Y."/>
            <person name="Chen S.E."/>
            <person name="Zhou L.G."/>
            <person name="Ni X.B."/>
            <person name="Tian J.H."/>
            <person name="Sheng Y."/>
            <person name="Liu T."/>
            <person name="Pan Y.S."/>
            <person name="Xia L.Y."/>
            <person name="Li J."/>
            <person name="Zhao F."/>
            <person name="Cao W.C."/>
        </authorList>
    </citation>
    <scope>NUCLEOTIDE SEQUENCE</scope>
    <source>
        <strain evidence="12">Rsan-2018</strain>
    </source>
</reference>
<evidence type="ECO:0000313" key="13">
    <source>
        <dbReference type="Proteomes" id="UP000821837"/>
    </source>
</evidence>
<reference evidence="12" key="2">
    <citation type="submission" date="2021-09" db="EMBL/GenBank/DDBJ databases">
        <authorList>
            <person name="Jia N."/>
            <person name="Wang J."/>
            <person name="Shi W."/>
            <person name="Du L."/>
            <person name="Sun Y."/>
            <person name="Zhan W."/>
            <person name="Jiang J."/>
            <person name="Wang Q."/>
            <person name="Zhang B."/>
            <person name="Ji P."/>
            <person name="Sakyi L.B."/>
            <person name="Cui X."/>
            <person name="Yuan T."/>
            <person name="Jiang B."/>
            <person name="Yang W."/>
            <person name="Lam T.T.-Y."/>
            <person name="Chang Q."/>
            <person name="Ding S."/>
            <person name="Wang X."/>
            <person name="Zhu J."/>
            <person name="Ruan X."/>
            <person name="Zhao L."/>
            <person name="Wei J."/>
            <person name="Que T."/>
            <person name="Du C."/>
            <person name="Cheng J."/>
            <person name="Dai P."/>
            <person name="Han X."/>
            <person name="Huang E."/>
            <person name="Gao Y."/>
            <person name="Liu J."/>
            <person name="Shao H."/>
            <person name="Ye R."/>
            <person name="Li L."/>
            <person name="Wei W."/>
            <person name="Wang X."/>
            <person name="Wang C."/>
            <person name="Huo Q."/>
            <person name="Li W."/>
            <person name="Guo W."/>
            <person name="Chen H."/>
            <person name="Chen S."/>
            <person name="Zhou L."/>
            <person name="Zhou L."/>
            <person name="Ni X."/>
            <person name="Tian J."/>
            <person name="Zhou Y."/>
            <person name="Sheng Y."/>
            <person name="Liu T."/>
            <person name="Pan Y."/>
            <person name="Xia L."/>
            <person name="Li J."/>
            <person name="Zhao F."/>
            <person name="Cao W."/>
        </authorList>
    </citation>
    <scope>NUCLEOTIDE SEQUENCE</scope>
    <source>
        <strain evidence="12">Rsan-2018</strain>
        <tissue evidence="12">Larvae</tissue>
    </source>
</reference>
<evidence type="ECO:0000256" key="8">
    <source>
        <dbReference type="ARBA" id="ARBA00023242"/>
    </source>
</evidence>
<evidence type="ECO:0000259" key="11">
    <source>
        <dbReference type="PROSITE" id="PS51011"/>
    </source>
</evidence>
<evidence type="ECO:0000256" key="9">
    <source>
        <dbReference type="SAM" id="Coils"/>
    </source>
</evidence>
<name>A0A9D4SQH7_RHISA</name>
<feature type="compositionally biased region" description="Acidic residues" evidence="10">
    <location>
        <begin position="898"/>
        <end position="916"/>
    </location>
</feature>
<feature type="compositionally biased region" description="Acidic residues" evidence="10">
    <location>
        <begin position="1127"/>
        <end position="1139"/>
    </location>
</feature>
<dbReference type="SUPFAM" id="SSF46774">
    <property type="entry name" value="ARID-like"/>
    <property type="match status" value="1"/>
</dbReference>
<feature type="compositionally biased region" description="Basic and acidic residues" evidence="10">
    <location>
        <begin position="495"/>
        <end position="521"/>
    </location>
</feature>
<dbReference type="InterPro" id="IPR025995">
    <property type="entry name" value="Tudor-knot"/>
</dbReference>
<feature type="compositionally biased region" description="Low complexity" evidence="10">
    <location>
        <begin position="1652"/>
        <end position="1661"/>
    </location>
</feature>
<feature type="compositionally biased region" description="Low complexity" evidence="10">
    <location>
        <begin position="178"/>
        <end position="195"/>
    </location>
</feature>
<feature type="compositionally biased region" description="Basic and acidic residues" evidence="10">
    <location>
        <begin position="1083"/>
        <end position="1100"/>
    </location>
</feature>
<evidence type="ECO:0000256" key="10">
    <source>
        <dbReference type="SAM" id="MobiDB-lite"/>
    </source>
</evidence>
<feature type="compositionally biased region" description="Polar residues" evidence="10">
    <location>
        <begin position="764"/>
        <end position="773"/>
    </location>
</feature>
<organism evidence="12 13">
    <name type="scientific">Rhipicephalus sanguineus</name>
    <name type="common">Brown dog tick</name>
    <name type="synonym">Ixodes sanguineus</name>
    <dbReference type="NCBI Taxonomy" id="34632"/>
    <lineage>
        <taxon>Eukaryota</taxon>
        <taxon>Metazoa</taxon>
        <taxon>Ecdysozoa</taxon>
        <taxon>Arthropoda</taxon>
        <taxon>Chelicerata</taxon>
        <taxon>Arachnida</taxon>
        <taxon>Acari</taxon>
        <taxon>Parasitiformes</taxon>
        <taxon>Ixodida</taxon>
        <taxon>Ixodoidea</taxon>
        <taxon>Ixodidae</taxon>
        <taxon>Rhipicephalinae</taxon>
        <taxon>Rhipicephalus</taxon>
        <taxon>Rhipicephalus</taxon>
    </lineage>
</organism>
<feature type="compositionally biased region" description="Polar residues" evidence="10">
    <location>
        <begin position="1623"/>
        <end position="1634"/>
    </location>
</feature>
<feature type="compositionally biased region" description="Acidic residues" evidence="10">
    <location>
        <begin position="1180"/>
        <end position="1202"/>
    </location>
</feature>
<feature type="region of interest" description="Disordered" evidence="10">
    <location>
        <begin position="1026"/>
        <end position="1060"/>
    </location>
</feature>
<accession>A0A9D4SQH7</accession>
<dbReference type="InterPro" id="IPR000953">
    <property type="entry name" value="Chromo/chromo_shadow_dom"/>
</dbReference>
<dbReference type="SMART" id="SM01014">
    <property type="entry name" value="ARID"/>
    <property type="match status" value="1"/>
</dbReference>
<dbReference type="PANTHER" id="PTHR13964:SF27">
    <property type="entry name" value="HAT-TRICK, ISOFORM D"/>
    <property type="match status" value="1"/>
</dbReference>
<feature type="compositionally biased region" description="Polar residues" evidence="10">
    <location>
        <begin position="721"/>
        <end position="737"/>
    </location>
</feature>
<feature type="region of interest" description="Disordered" evidence="10">
    <location>
        <begin position="1320"/>
        <end position="1408"/>
    </location>
</feature>
<evidence type="ECO:0000256" key="4">
    <source>
        <dbReference type="ARBA" id="ARBA00022853"/>
    </source>
</evidence>
<dbReference type="SMART" id="SM00333">
    <property type="entry name" value="TUDOR"/>
    <property type="match status" value="2"/>
</dbReference>
<keyword evidence="7" id="KW-0804">Transcription</keyword>
<evidence type="ECO:0000256" key="2">
    <source>
        <dbReference type="ARBA" id="ARBA00022553"/>
    </source>
</evidence>
<feature type="compositionally biased region" description="Low complexity" evidence="10">
    <location>
        <begin position="327"/>
        <end position="339"/>
    </location>
</feature>
<feature type="region of interest" description="Disordered" evidence="10">
    <location>
        <begin position="121"/>
        <end position="201"/>
    </location>
</feature>
<dbReference type="InterPro" id="IPR016197">
    <property type="entry name" value="Chromo-like_dom_sf"/>
</dbReference>
<feature type="coiled-coil region" evidence="9">
    <location>
        <begin position="1769"/>
        <end position="1810"/>
    </location>
</feature>
<feature type="compositionally biased region" description="Basic and acidic residues" evidence="10">
    <location>
        <begin position="615"/>
        <end position="635"/>
    </location>
</feature>
<dbReference type="PANTHER" id="PTHR13964">
    <property type="entry name" value="RBP-RELATED"/>
    <property type="match status" value="1"/>
</dbReference>
<dbReference type="GO" id="GO:0000976">
    <property type="term" value="F:transcription cis-regulatory region binding"/>
    <property type="evidence" value="ECO:0007669"/>
    <property type="project" value="TreeGrafter"/>
</dbReference>
<dbReference type="EMBL" id="JABSTV010001254">
    <property type="protein sequence ID" value="KAH7939771.1"/>
    <property type="molecule type" value="Genomic_DNA"/>
</dbReference>
<proteinExistence type="predicted"/>
<dbReference type="GO" id="GO:0006325">
    <property type="term" value="P:chromatin organization"/>
    <property type="evidence" value="ECO:0007669"/>
    <property type="project" value="UniProtKB-KW"/>
</dbReference>
<dbReference type="SMART" id="SM00501">
    <property type="entry name" value="BRIGHT"/>
    <property type="match status" value="1"/>
</dbReference>
<evidence type="ECO:0000256" key="7">
    <source>
        <dbReference type="ARBA" id="ARBA00023163"/>
    </source>
</evidence>
<dbReference type="Pfam" id="PF08169">
    <property type="entry name" value="RBB1NT"/>
    <property type="match status" value="1"/>
</dbReference>
<feature type="compositionally biased region" description="Basic and acidic residues" evidence="10">
    <location>
        <begin position="1385"/>
        <end position="1394"/>
    </location>
</feature>
<dbReference type="GO" id="GO:0006357">
    <property type="term" value="P:regulation of transcription by RNA polymerase II"/>
    <property type="evidence" value="ECO:0007669"/>
    <property type="project" value="TreeGrafter"/>
</dbReference>
<keyword evidence="3" id="KW-0832">Ubl conjugation</keyword>
<dbReference type="InterPro" id="IPR002999">
    <property type="entry name" value="Tudor"/>
</dbReference>
<keyword evidence="6" id="KW-0238">DNA-binding</keyword>
<dbReference type="InterPro" id="IPR051232">
    <property type="entry name" value="ARID/SWI1_ChromRemod"/>
</dbReference>
<keyword evidence="9" id="KW-0175">Coiled coil</keyword>
<dbReference type="InterPro" id="IPR012603">
    <property type="entry name" value="ARID4A/B_PWWP"/>
</dbReference>
<keyword evidence="2" id="KW-0597">Phosphoprotein</keyword>
<comment type="caution">
    <text evidence="12">The sequence shown here is derived from an EMBL/GenBank/DDBJ whole genome shotgun (WGS) entry which is preliminary data.</text>
</comment>
<dbReference type="GO" id="GO:0005694">
    <property type="term" value="C:chromosome"/>
    <property type="evidence" value="ECO:0007669"/>
    <property type="project" value="UniProtKB-ARBA"/>
</dbReference>
<evidence type="ECO:0000256" key="5">
    <source>
        <dbReference type="ARBA" id="ARBA00023015"/>
    </source>
</evidence>
<keyword evidence="13" id="KW-1185">Reference proteome</keyword>
<feature type="compositionally biased region" description="Acidic residues" evidence="10">
    <location>
        <begin position="1101"/>
        <end position="1117"/>
    </location>
</feature>
<dbReference type="CDD" id="cd20389">
    <property type="entry name" value="Tudor_ARID4_rpt1"/>
    <property type="match status" value="1"/>
</dbReference>
<dbReference type="Gene3D" id="1.10.150.60">
    <property type="entry name" value="ARID DNA-binding domain"/>
    <property type="match status" value="1"/>
</dbReference>
<dbReference type="Proteomes" id="UP000821837">
    <property type="component" value="Chromosome 8"/>
</dbReference>
<feature type="compositionally biased region" description="Low complexity" evidence="10">
    <location>
        <begin position="1532"/>
        <end position="1551"/>
    </location>
</feature>
<feature type="compositionally biased region" description="Basic and acidic residues" evidence="10">
    <location>
        <begin position="1609"/>
        <end position="1620"/>
    </location>
</feature>
<feature type="region of interest" description="Disordered" evidence="10">
    <location>
        <begin position="1486"/>
        <end position="1557"/>
    </location>
</feature>
<dbReference type="SUPFAM" id="SSF54160">
    <property type="entry name" value="Chromo domain-like"/>
    <property type="match status" value="1"/>
</dbReference>
<keyword evidence="5" id="KW-0805">Transcription regulation</keyword>
<feature type="compositionally biased region" description="Pro residues" evidence="10">
    <location>
        <begin position="166"/>
        <end position="177"/>
    </location>
</feature>
<dbReference type="SUPFAM" id="SSF63748">
    <property type="entry name" value="Tudor/PWWP/MBT"/>
    <property type="match status" value="1"/>
</dbReference>
<dbReference type="VEuPathDB" id="VectorBase:RSAN_026400"/>
<feature type="region of interest" description="Disordered" evidence="10">
    <location>
        <begin position="313"/>
        <end position="369"/>
    </location>
</feature>
<feature type="region of interest" description="Disordered" evidence="10">
    <location>
        <begin position="1083"/>
        <end position="1218"/>
    </location>
</feature>
<feature type="compositionally biased region" description="Basic and acidic residues" evidence="10">
    <location>
        <begin position="882"/>
        <end position="897"/>
    </location>
</feature>
<sequence>MASSDEPLYLTVGTDVSAKYRGAFCEAKIKKVNRMVKCRVTFKNNLGTHVIPDEHIKGNTLRVGAHVEAKHPDRNQYFEAVIGKLLDYSQYTVVFDDGDETTLRRTSLCLKSGRHFAESETLDQLPLTNPEHFGTPVMGSKLKRKRRSMLSIATMEEDSSDEESAPTPPPAPTPPRRATPTSGSRGNSAGGNSRATTPSSSEWRIGRVAILDTGDKRKRDSWAPVLVVNPTGATGQGISNPVPRDDVVVRSFRDAKFSQVNRRELREFLREDATARAETNPLRLAVERALTFLDRGELPTGWQGSALLLSSGPAIPARPPTPMRPTAASASPASSANDAGSGGGNSAAAADDDGHDSQSDVSDDEPSEEKDRFVAQLYKFMDERGTPINKGPSMAGRDLNLYRLFRVVSKLGGCNRVTNHNQWKTVYARLGLPSPANQTNAHLLRGAYKKYLQSFEDFYRKLGCTMVSNPRSGRVRHRSDRIMTRNQDRGLALFARKDKEVRTREDARREKHDSPEKREAKSSSVPPPPPPPSLRKSESVESADTDSAKEPPAVAPAAASTPTPAEKSRTSKSKDAETTPTTTPKRQPKKNKTEEPPEKEKVDEKTNASVAAAEPETKPEPLPRPESGEPTRRCSLDMSIDVGDRVKVKYGRGRQLKIYEAKVLRIEEECSEKKFYVHYTGWNMRYDEWVRKNRIVENVTDKTSRRKRLQKEKQQADASPHQKTQSGPNGNQQSSAQSTTNNAPSSSESPTSSKKGVRRGRPPSVSSNRSRALSATPPPGKPSPNSMSTRASRSERALASDQLSGSGSEPRRRSRRKSGTHSPPCPDDDEEGSGDEDDDISLKSHISIKIEPGEPSEDLEKTTSAITTDSSEDAPLPPSPEPKPDTLDQETVVKEEPREEVEEKMECDDEDTDIDESSTTSLAAFVAAARAQSKEEASQENVAEEAADEEESEADTTLHIEEEAAKVTDVEEVLNTTIAEDEDSLLEEGSLVIFEDEKAEDAAEDEEQPPPTEPEVVAAAAVSLKQEDDDVVAEETREVAEEEPKEVEQPEVVPAVEMSRPPTITGTRVITIFPPAPEPEVLKHIDWLKHEEVSNKQDSQEEKEEEQQEEAEGEPEAEIPSSPPPIDNEDNLEEEEELAAESISDVLLLPPSLVAKEGPERDALLAPEHSLPASEFDVCKDEEEEDEEELPKEEEDEDDDNGEPSSPMGIAERDQLASAMERIEFVKEESESASTQDFYKVALALSDDGSNSNVLRIEEEGAKSIDEPIEFPPVCGETVMSAAEVEVGAVDGGEPTTKRTIKRKKFKGTKTKFGAEAKLKGRKKMKGQLLPDGTPAKAPRLKKCRKVGDGEQRVVKKRKKLKNADGGDDLTDPGMKKAKRKMRKANKDHPEAGKKGKRKKLTSCASYEDSDEAGDVERTFAGKIKREKRKAAAARPSPPFHHDYLSTLAEVCGQEVEMKATAVAATTESQAESADSLFLLCEEKVPASPTREGDDEVSQAQHHHTHSHHHHHHHHHHHAHHQHMHHPHSSHHQPQQQQAQQPPHLQQQHPPQQGPSKMDIFTSVAEAALAGPSGADPSAAVLDNTPPTTPEDSGAADNDSPSSSLAGSPRREGDNFHGIDGESTMSADSDNSRGSADGAVGFKAGGEDDSSSSRTTDSASSAERHKGLAGTKRPALHDEEQLLRHGKRARKAARKALLSAVHGDSKGKTHRTSRNSRDSSLPMSSTCDSGSCTPTSTTTTCTATTPGSTNMGSLHRPSKFNFDLPLDDNMDAEKRIAVLQDRLSELRKVYMQLKAEVAVIDRRRKRAKKKESCAPVLPSISMVTVSQPACSPPPPSSPRPIELPCSS</sequence>
<feature type="domain" description="ARID" evidence="11">
    <location>
        <begin position="367"/>
        <end position="460"/>
    </location>
</feature>
<protein>
    <recommendedName>
        <fullName evidence="11">ARID domain-containing protein</fullName>
    </recommendedName>
</protein>
<feature type="compositionally biased region" description="Acidic residues" evidence="10">
    <location>
        <begin position="155"/>
        <end position="164"/>
    </location>
</feature>
<feature type="compositionally biased region" description="Basic residues" evidence="10">
    <location>
        <begin position="1684"/>
        <end position="1694"/>
    </location>
</feature>
<feature type="region of interest" description="Disordered" evidence="10">
    <location>
        <begin position="1570"/>
        <end position="1756"/>
    </location>
</feature>
<feature type="compositionally biased region" description="Acidic residues" evidence="10">
    <location>
        <begin position="826"/>
        <end position="839"/>
    </location>
</feature>
<feature type="compositionally biased region" description="Low complexity" evidence="10">
    <location>
        <begin position="550"/>
        <end position="565"/>
    </location>
</feature>
<evidence type="ECO:0000256" key="6">
    <source>
        <dbReference type="ARBA" id="ARBA00023125"/>
    </source>
</evidence>
<dbReference type="CDD" id="cd20390">
    <property type="entry name" value="Tudor_ARID4_rpt2"/>
    <property type="match status" value="1"/>
</dbReference>
<evidence type="ECO:0000313" key="12">
    <source>
        <dbReference type="EMBL" id="KAH7939771.1"/>
    </source>
</evidence>
<keyword evidence="4" id="KW-0156">Chromatin regulator</keyword>
<dbReference type="Pfam" id="PF11717">
    <property type="entry name" value="Tudor-knot"/>
    <property type="match status" value="1"/>
</dbReference>
<feature type="region of interest" description="Disordered" evidence="10">
    <location>
        <begin position="469"/>
        <end position="640"/>
    </location>
</feature>
<feature type="compositionally biased region" description="Basic and acidic residues" evidence="10">
    <location>
        <begin position="591"/>
        <end position="606"/>
    </location>
</feature>
<gene>
    <name evidence="12" type="ORF">HPB52_017264</name>
</gene>
<dbReference type="GO" id="GO:0005634">
    <property type="term" value="C:nucleus"/>
    <property type="evidence" value="ECO:0007669"/>
    <property type="project" value="TreeGrafter"/>
</dbReference>
<dbReference type="InterPro" id="IPR036431">
    <property type="entry name" value="ARID_dom_sf"/>
</dbReference>
<dbReference type="SMART" id="SM00298">
    <property type="entry name" value="CHROMO"/>
    <property type="match status" value="1"/>
</dbReference>
<feature type="compositionally biased region" description="Basic and acidic residues" evidence="10">
    <location>
        <begin position="566"/>
        <end position="577"/>
    </location>
</feature>
<evidence type="ECO:0000256" key="3">
    <source>
        <dbReference type="ARBA" id="ARBA00022843"/>
    </source>
</evidence>
<feature type="compositionally biased region" description="Low complexity" evidence="10">
    <location>
        <begin position="738"/>
        <end position="753"/>
    </location>
</feature>
<dbReference type="Pfam" id="PF01388">
    <property type="entry name" value="ARID"/>
    <property type="match status" value="1"/>
</dbReference>
<feature type="region of interest" description="Disordered" evidence="10">
    <location>
        <begin position="701"/>
        <end position="957"/>
    </location>
</feature>
<evidence type="ECO:0000256" key="1">
    <source>
        <dbReference type="ARBA" id="ARBA00022499"/>
    </source>
</evidence>
<dbReference type="InterPro" id="IPR001606">
    <property type="entry name" value="ARID_dom"/>
</dbReference>
<dbReference type="Gene3D" id="2.30.30.140">
    <property type="match status" value="3"/>
</dbReference>
<feature type="region of interest" description="Disordered" evidence="10">
    <location>
        <begin position="1825"/>
        <end position="1847"/>
    </location>
</feature>
<keyword evidence="8" id="KW-0539">Nucleus</keyword>
<feature type="compositionally biased region" description="Low complexity" evidence="10">
    <location>
        <begin position="1724"/>
        <end position="1749"/>
    </location>
</feature>
<dbReference type="PROSITE" id="PS51011">
    <property type="entry name" value="ARID"/>
    <property type="match status" value="1"/>
</dbReference>
<feature type="compositionally biased region" description="Basic residues" evidence="10">
    <location>
        <begin position="1501"/>
        <end position="1531"/>
    </location>
</feature>
<keyword evidence="1" id="KW-1017">Isopeptide bond</keyword>
<feature type="compositionally biased region" description="Acidic residues" evidence="10">
    <location>
        <begin position="942"/>
        <end position="954"/>
    </location>
</feature>